<evidence type="ECO:0000313" key="3">
    <source>
        <dbReference type="Proteomes" id="UP000243081"/>
    </source>
</evidence>
<sequence length="779" mass="86683">MLIGDIHSTLLVLIKLGCEIKFRLEALNQAAEDLQLLTANLQLLATVFEDPANETIIAAHAAEFVAILDILESIAKSCTKCAKALDVDSARAPPAHDTIEAFGRKMIRRIWILNRIPSLLAEIQHKAEHLQKVYSAVSVVILQDIRAAQSQASPRTDLARDSTLVGRGSNHTDLNGMDFTTNFASIDLILGNLMNECKSLRQQLDESVIRPDASATEHYQQQNPEGMTFWRDRFQKKELVPSSLRYETLYVSWARFVHEVETSFTLNNIPTGVFETGNIDALRKLGRRYSIDLHGARRLSTVRPLWLPALQTALDPLHRGYVKPQDYFTLLSNSSLSETLRRLALENSGYGIFVECERATGDLSLPASIESSADHVGWIAAQIVAVPTPEELGVTTEREVMETSGEKLLSYFNDTARDVYVHVRYLQTGQIERKSLLRQVRPAGGISVGASISIRYDLGTGKHAWGSDSTITEFHARTGGEYNITAGSGRNASLFSASPITGSFDDVLRDQVHAKDSTLPCHAYAILGSSKTFSVAPNIGERIQIEHEGLWYDSRVTDIDGDEIEFTDWDKTLSHDTSPATSDERGTGSDSNDFGVLFSDAQLERLGRGTRRLWCPWKRDITRYDVRPYRCMHVGDSIEAPVMYPDWRLHYHKMEESQLYLPARIAEVHGDQYVVEFSPALSAHVWWPGRLAKGAPVELLPASAITVENPYDANRVTLHMDLVRPLLSSSGPRPVLGVQSAQPAGWGAFQGVQLRNLEELLEQSLWSNGERKTAEAAQP</sequence>
<gene>
    <name evidence="2" type="ORF">LLEC1_06049</name>
</gene>
<dbReference type="OMA" id="FWKDRFQ"/>
<evidence type="ECO:0000256" key="1">
    <source>
        <dbReference type="SAM" id="MobiDB-lite"/>
    </source>
</evidence>
<accession>A0A179IB50</accession>
<dbReference type="EMBL" id="LUKN01002574">
    <property type="protein sequence ID" value="OAQ98840.1"/>
    <property type="molecule type" value="Genomic_DNA"/>
</dbReference>
<evidence type="ECO:0000313" key="2">
    <source>
        <dbReference type="EMBL" id="OAQ98840.1"/>
    </source>
</evidence>
<organism evidence="2 3">
    <name type="scientific">Cordyceps confragosa</name>
    <name type="common">Lecanicillium lecanii</name>
    <dbReference type="NCBI Taxonomy" id="2714763"/>
    <lineage>
        <taxon>Eukaryota</taxon>
        <taxon>Fungi</taxon>
        <taxon>Dikarya</taxon>
        <taxon>Ascomycota</taxon>
        <taxon>Pezizomycotina</taxon>
        <taxon>Sordariomycetes</taxon>
        <taxon>Hypocreomycetidae</taxon>
        <taxon>Hypocreales</taxon>
        <taxon>Cordycipitaceae</taxon>
        <taxon>Akanthomyces</taxon>
    </lineage>
</organism>
<keyword evidence="3" id="KW-1185">Reference proteome</keyword>
<protein>
    <submittedName>
        <fullName evidence="2">Uncharacterized protein</fullName>
    </submittedName>
</protein>
<reference evidence="2 3" key="1">
    <citation type="submission" date="2016-03" db="EMBL/GenBank/DDBJ databases">
        <title>Fine-scale spatial genetic structure of a fungal parasite of coffee scale insects.</title>
        <authorList>
            <person name="Jackson D."/>
            <person name="Zemenick K.A."/>
            <person name="Malloure B."/>
            <person name="Quandt C.A."/>
            <person name="James T.Y."/>
        </authorList>
    </citation>
    <scope>NUCLEOTIDE SEQUENCE [LARGE SCALE GENOMIC DNA]</scope>
    <source>
        <strain evidence="2 3">UM487</strain>
    </source>
</reference>
<feature type="region of interest" description="Disordered" evidence="1">
    <location>
        <begin position="570"/>
        <end position="591"/>
    </location>
</feature>
<dbReference type="AlphaFoldDB" id="A0A179IB50"/>
<dbReference type="Proteomes" id="UP000243081">
    <property type="component" value="Unassembled WGS sequence"/>
</dbReference>
<proteinExistence type="predicted"/>
<name>A0A179IB50_CORDF</name>
<comment type="caution">
    <text evidence="2">The sequence shown here is derived from an EMBL/GenBank/DDBJ whole genome shotgun (WGS) entry which is preliminary data.</text>
</comment>
<dbReference type="OrthoDB" id="5374688at2759"/>